<dbReference type="AlphaFoldDB" id="A0A550CEP4"/>
<dbReference type="Proteomes" id="UP000320762">
    <property type="component" value="Unassembled WGS sequence"/>
</dbReference>
<keyword evidence="2" id="KW-1185">Reference proteome</keyword>
<gene>
    <name evidence="1" type="ORF">BD626DRAFT_496134</name>
</gene>
<protein>
    <submittedName>
        <fullName evidence="1">Uncharacterized protein</fullName>
    </submittedName>
</protein>
<evidence type="ECO:0000313" key="1">
    <source>
        <dbReference type="EMBL" id="TRM63277.1"/>
    </source>
</evidence>
<accession>A0A550CEP4</accession>
<proteinExistence type="predicted"/>
<reference evidence="1 2" key="1">
    <citation type="journal article" date="2019" name="New Phytol.">
        <title>Comparative genomics reveals unique wood-decay strategies and fruiting body development in the Schizophyllaceae.</title>
        <authorList>
            <person name="Almasi E."/>
            <person name="Sahu N."/>
            <person name="Krizsan K."/>
            <person name="Balint B."/>
            <person name="Kovacs G.M."/>
            <person name="Kiss B."/>
            <person name="Cseklye J."/>
            <person name="Drula E."/>
            <person name="Henrissat B."/>
            <person name="Nagy I."/>
            <person name="Chovatia M."/>
            <person name="Adam C."/>
            <person name="LaButti K."/>
            <person name="Lipzen A."/>
            <person name="Riley R."/>
            <person name="Grigoriev I.V."/>
            <person name="Nagy L.G."/>
        </authorList>
    </citation>
    <scope>NUCLEOTIDE SEQUENCE [LARGE SCALE GENOMIC DNA]</scope>
    <source>
        <strain evidence="1 2">NL-1724</strain>
    </source>
</reference>
<sequence length="104" mass="11680">MTTRISDRLLANIGLLHVSSCSAFLTGEFHLGTERRTDEHTLRTNWPYMVGSYTSRLSWSSTVSSLRAMTYTTSERCFFSAPQTLSLTLYSSAFTHYIPACIGI</sequence>
<organism evidence="1 2">
    <name type="scientific">Schizophyllum amplum</name>
    <dbReference type="NCBI Taxonomy" id="97359"/>
    <lineage>
        <taxon>Eukaryota</taxon>
        <taxon>Fungi</taxon>
        <taxon>Dikarya</taxon>
        <taxon>Basidiomycota</taxon>
        <taxon>Agaricomycotina</taxon>
        <taxon>Agaricomycetes</taxon>
        <taxon>Agaricomycetidae</taxon>
        <taxon>Agaricales</taxon>
        <taxon>Schizophyllaceae</taxon>
        <taxon>Schizophyllum</taxon>
    </lineage>
</organism>
<dbReference type="EMBL" id="VDMD01000010">
    <property type="protein sequence ID" value="TRM63277.1"/>
    <property type="molecule type" value="Genomic_DNA"/>
</dbReference>
<comment type="caution">
    <text evidence="1">The sequence shown here is derived from an EMBL/GenBank/DDBJ whole genome shotgun (WGS) entry which is preliminary data.</text>
</comment>
<evidence type="ECO:0000313" key="2">
    <source>
        <dbReference type="Proteomes" id="UP000320762"/>
    </source>
</evidence>
<name>A0A550CEP4_9AGAR</name>